<feature type="transmembrane region" description="Helical" evidence="7">
    <location>
        <begin position="205"/>
        <end position="225"/>
    </location>
</feature>
<evidence type="ECO:0000313" key="10">
    <source>
        <dbReference type="Proteomes" id="UP000535511"/>
    </source>
</evidence>
<dbReference type="Pfam" id="PF01694">
    <property type="entry name" value="Rhomboid"/>
    <property type="match status" value="1"/>
</dbReference>
<reference evidence="9 10" key="1">
    <citation type="submission" date="2020-07" db="EMBL/GenBank/DDBJ databases">
        <title>Sequencing the genomes of 1000 actinobacteria strains.</title>
        <authorList>
            <person name="Klenk H.-P."/>
        </authorList>
    </citation>
    <scope>NUCLEOTIDE SEQUENCE [LARGE SCALE GENOMIC DNA]</scope>
    <source>
        <strain evidence="9 10">DSM 21350</strain>
    </source>
</reference>
<comment type="subcellular location">
    <subcellularLocation>
        <location evidence="1">Membrane</location>
        <topology evidence="1">Multi-pass membrane protein</topology>
    </subcellularLocation>
</comment>
<keyword evidence="3 7" id="KW-0812">Transmembrane</keyword>
<keyword evidence="9" id="KW-0645">Protease</keyword>
<feature type="transmembrane region" description="Helical" evidence="7">
    <location>
        <begin position="257"/>
        <end position="272"/>
    </location>
</feature>
<dbReference type="Gene3D" id="1.20.1540.10">
    <property type="entry name" value="Rhomboid-like"/>
    <property type="match status" value="1"/>
</dbReference>
<dbReference type="RefSeq" id="WP_343051874.1">
    <property type="nucleotide sequence ID" value="NZ_JACCBG010000001.1"/>
</dbReference>
<feature type="domain" description="Peptidase S54 rhomboid" evidence="8">
    <location>
        <begin position="140"/>
        <end position="271"/>
    </location>
</feature>
<evidence type="ECO:0000313" key="9">
    <source>
        <dbReference type="EMBL" id="NYD39965.1"/>
    </source>
</evidence>
<feature type="transmembrane region" description="Helical" evidence="7">
    <location>
        <begin position="234"/>
        <end position="251"/>
    </location>
</feature>
<keyword evidence="4" id="KW-0378">Hydrolase</keyword>
<proteinExistence type="inferred from homology"/>
<evidence type="ECO:0000256" key="7">
    <source>
        <dbReference type="SAM" id="Phobius"/>
    </source>
</evidence>
<evidence type="ECO:0000256" key="3">
    <source>
        <dbReference type="ARBA" id="ARBA00022692"/>
    </source>
</evidence>
<evidence type="ECO:0000256" key="1">
    <source>
        <dbReference type="ARBA" id="ARBA00004141"/>
    </source>
</evidence>
<evidence type="ECO:0000256" key="5">
    <source>
        <dbReference type="ARBA" id="ARBA00022989"/>
    </source>
</evidence>
<dbReference type="EMBL" id="JACCBG010000001">
    <property type="protein sequence ID" value="NYD39965.1"/>
    <property type="molecule type" value="Genomic_DNA"/>
</dbReference>
<dbReference type="SUPFAM" id="SSF144091">
    <property type="entry name" value="Rhomboid-like"/>
    <property type="match status" value="1"/>
</dbReference>
<dbReference type="Proteomes" id="UP000535511">
    <property type="component" value="Unassembled WGS sequence"/>
</dbReference>
<dbReference type="GO" id="GO:0006508">
    <property type="term" value="P:proteolysis"/>
    <property type="evidence" value="ECO:0007669"/>
    <property type="project" value="UniProtKB-KW"/>
</dbReference>
<dbReference type="GO" id="GO:0016020">
    <property type="term" value="C:membrane"/>
    <property type="evidence" value="ECO:0007669"/>
    <property type="project" value="UniProtKB-SubCell"/>
</dbReference>
<keyword evidence="10" id="KW-1185">Reference proteome</keyword>
<feature type="transmembrane region" description="Helical" evidence="7">
    <location>
        <begin position="141"/>
        <end position="169"/>
    </location>
</feature>
<dbReference type="PANTHER" id="PTHR43731:SF14">
    <property type="entry name" value="PRESENILIN-ASSOCIATED RHOMBOID-LIKE PROTEIN, MITOCHONDRIAL"/>
    <property type="match status" value="1"/>
</dbReference>
<evidence type="ECO:0000259" key="8">
    <source>
        <dbReference type="Pfam" id="PF01694"/>
    </source>
</evidence>
<gene>
    <name evidence="9" type="ORF">BJZ21_000048</name>
</gene>
<accession>A0A7Y9E2X8</accession>
<organism evidence="9 10">
    <name type="scientific">Nocardioides panaciterrulae</name>
    <dbReference type="NCBI Taxonomy" id="661492"/>
    <lineage>
        <taxon>Bacteria</taxon>
        <taxon>Bacillati</taxon>
        <taxon>Actinomycetota</taxon>
        <taxon>Actinomycetes</taxon>
        <taxon>Propionibacteriales</taxon>
        <taxon>Nocardioidaceae</taxon>
        <taxon>Nocardioides</taxon>
    </lineage>
</organism>
<feature type="transmembrane region" description="Helical" evidence="7">
    <location>
        <begin position="181"/>
        <end position="199"/>
    </location>
</feature>
<protein>
    <submittedName>
        <fullName evidence="9">Membrane associated rhomboid family serine protease</fullName>
    </submittedName>
</protein>
<dbReference type="PANTHER" id="PTHR43731">
    <property type="entry name" value="RHOMBOID PROTEASE"/>
    <property type="match status" value="1"/>
</dbReference>
<dbReference type="InterPro" id="IPR022764">
    <property type="entry name" value="Peptidase_S54_rhomboid_dom"/>
</dbReference>
<sequence>MPTCYRHPGRETYVTCQRCGRPICPDCMRDAAVGFQCPQCIDEGARTTRSGRTAYGGLRPGNPGLTSMVLIAINAAVWLLVLATGGAASTLLNRLMLLPTGVCGSNAYPSRAYPLFSQQACALGTNPPGDGHWYPGVSDGAWWQLLTSAFTHVEIWHIGFNMLALWFLGPQLEMAIGRARFLALYLLSALAGSTMAYWFSPPHGATLGASGAIFGLMGALLVLAIKVRANPQQILLWIGINFVITVTSPNISWQGHLGGFLGGALIAAILAWSPRPRRVLWQTAGLGAVGVGLVVAVLARTAVLG</sequence>
<evidence type="ECO:0000256" key="2">
    <source>
        <dbReference type="ARBA" id="ARBA00009045"/>
    </source>
</evidence>
<comment type="similarity">
    <text evidence="2">Belongs to the peptidase S54 family.</text>
</comment>
<name>A0A7Y9E2X8_9ACTN</name>
<dbReference type="AlphaFoldDB" id="A0A7Y9E2X8"/>
<keyword evidence="5 7" id="KW-1133">Transmembrane helix</keyword>
<feature type="transmembrane region" description="Helical" evidence="7">
    <location>
        <begin position="279"/>
        <end position="299"/>
    </location>
</feature>
<dbReference type="GO" id="GO:0004252">
    <property type="term" value="F:serine-type endopeptidase activity"/>
    <property type="evidence" value="ECO:0007669"/>
    <property type="project" value="InterPro"/>
</dbReference>
<evidence type="ECO:0000256" key="4">
    <source>
        <dbReference type="ARBA" id="ARBA00022801"/>
    </source>
</evidence>
<evidence type="ECO:0000256" key="6">
    <source>
        <dbReference type="ARBA" id="ARBA00023136"/>
    </source>
</evidence>
<comment type="caution">
    <text evidence="9">The sequence shown here is derived from an EMBL/GenBank/DDBJ whole genome shotgun (WGS) entry which is preliminary data.</text>
</comment>
<keyword evidence="6 7" id="KW-0472">Membrane</keyword>
<dbReference type="InterPro" id="IPR035952">
    <property type="entry name" value="Rhomboid-like_sf"/>
</dbReference>
<dbReference type="InterPro" id="IPR050925">
    <property type="entry name" value="Rhomboid_protease_S54"/>
</dbReference>
<feature type="transmembrane region" description="Helical" evidence="7">
    <location>
        <begin position="69"/>
        <end position="92"/>
    </location>
</feature>